<organism evidence="6 7">
    <name type="scientific">Sciurus carolinensis</name>
    <name type="common">Eastern gray squirrel</name>
    <dbReference type="NCBI Taxonomy" id="30640"/>
    <lineage>
        <taxon>Eukaryota</taxon>
        <taxon>Metazoa</taxon>
        <taxon>Chordata</taxon>
        <taxon>Craniata</taxon>
        <taxon>Vertebrata</taxon>
        <taxon>Euteleostomi</taxon>
        <taxon>Mammalia</taxon>
        <taxon>Eutheria</taxon>
        <taxon>Euarchontoglires</taxon>
        <taxon>Glires</taxon>
        <taxon>Rodentia</taxon>
        <taxon>Sciuromorpha</taxon>
        <taxon>Sciuridae</taxon>
        <taxon>Sciurinae</taxon>
        <taxon>Sciurini</taxon>
        <taxon>Sciurus</taxon>
    </lineage>
</organism>
<dbReference type="GO" id="GO:0007186">
    <property type="term" value="P:G protein-coupled receptor signaling pathway"/>
    <property type="evidence" value="ECO:0007669"/>
    <property type="project" value="TreeGrafter"/>
</dbReference>
<dbReference type="GO" id="GO:0005667">
    <property type="term" value="C:transcription regulator complex"/>
    <property type="evidence" value="ECO:0007669"/>
    <property type="project" value="InterPro"/>
</dbReference>
<protein>
    <submittedName>
        <fullName evidence="6">Phosphatidylinositol 3,4,5-trisphosphate-dependent Rac exchanger 1 protein</fullName>
    </submittedName>
</protein>
<gene>
    <name evidence="6" type="ORF">SUZIE_115755</name>
</gene>
<comment type="caution">
    <text evidence="6">The sequence shown here is derived from an EMBL/GenBank/DDBJ whole genome shotgun (WGS) entry which is preliminary data.</text>
</comment>
<dbReference type="Pfam" id="PF03165">
    <property type="entry name" value="MH1"/>
    <property type="match status" value="1"/>
</dbReference>
<dbReference type="GO" id="GO:0005634">
    <property type="term" value="C:nucleus"/>
    <property type="evidence" value="ECO:0007669"/>
    <property type="project" value="UniProtKB-SubCell"/>
</dbReference>
<keyword evidence="4" id="KW-0539">Nucleus</keyword>
<dbReference type="SUPFAM" id="SSF50729">
    <property type="entry name" value="PH domain-like"/>
    <property type="match status" value="1"/>
</dbReference>
<evidence type="ECO:0000313" key="7">
    <source>
        <dbReference type="Proteomes" id="UP001166674"/>
    </source>
</evidence>
<feature type="domain" description="MH1" evidence="5">
    <location>
        <begin position="1"/>
        <end position="123"/>
    </location>
</feature>
<dbReference type="SUPFAM" id="SSF56366">
    <property type="entry name" value="SMAD MH1 domain"/>
    <property type="match status" value="1"/>
</dbReference>
<comment type="subcellular location">
    <subcellularLocation>
        <location evidence="1">Nucleus</location>
    </subcellularLocation>
</comment>
<dbReference type="GO" id="GO:0023051">
    <property type="term" value="P:regulation of signaling"/>
    <property type="evidence" value="ECO:0007669"/>
    <property type="project" value="TreeGrafter"/>
</dbReference>
<keyword evidence="2" id="KW-0805">Transcription regulation</keyword>
<dbReference type="InterPro" id="IPR051832">
    <property type="entry name" value="mTOR-Rac_regulators"/>
</dbReference>
<evidence type="ECO:0000259" key="5">
    <source>
        <dbReference type="PROSITE" id="PS51075"/>
    </source>
</evidence>
<keyword evidence="3" id="KW-0804">Transcription</keyword>
<dbReference type="InterPro" id="IPR013019">
    <property type="entry name" value="MAD_homology_MH1"/>
</dbReference>
<dbReference type="GO" id="GO:0006355">
    <property type="term" value="P:regulation of DNA-templated transcription"/>
    <property type="evidence" value="ECO:0007669"/>
    <property type="project" value="InterPro"/>
</dbReference>
<sequence>MKRLLRWKKCDEEEKWSEKAVALVKKLKKKKGAMEELEKSLNCPGQPSHCITIPHPLDCGLQVSKRKALPHIIYCHDSNLKDMCTQLLLQGTLLKISAGNIQERAFVLFNNLLFYCRQLPEEELHGELFGLRVIASEHQGVAQRKRRSAGIMTSQCLSGSKKSTKRTKSINSSLYIFRDQINTEVMEVESVEDGTVDYHSNGYTVTNDWKIHNMTKNKLFMCMAKMAEEKCKWLDTIICKWEQCDSLKLGVEPDTYVMITEKGEKLYHLMMSKKVYLIEDRCCKLSTMPKCFLGKPLICTPPQWPWDMRRWQEHTAMGVRVRCLTRSALGPRILPQEEDYDFDIEKNKAMVVKSVERDLLTEMRPPGCWQGLKMYSNKDLVLLWPFSMVESLLNQCFCSSHPLCLLVATKPKKTIKVPHNPEDLCFQIQGAAPPFVYAMGRGSEAVAAGLSATQCILKVNCSSVVSEGDLGSWITSGHSGVTATWTLLSLGPQLSLREDGPVANLMVDSMNLEPGVVYEYMRTMGVQWHVPERTVEPCGCFDLTAKILEAFAADDSAFMQNCVWLMAMSSAIVTTSHYDLHNICDTKLESTDQRIACYQQAGKATVVKGHPNPMSCIQHCITTVAAPSWKCLPVVNGISQGQTLSDSSGPASGAISQEDWGLISLLKQEDHEVQDTYLQLFIKLDMALKEMKHCVTQINSECNSNRDSILSYTRVRSNSSYLGSDEMGSGCTSPVGLEEQGVCSNNQQWLLFLQSGDELPSGICILWNKKDKLHGCLEHIFNQVVLFQDRKKQLLLALLKCTDTKVQLRRDTVFCQALVASMCIFSKQLLVALSYCYNNNGKYEKTSCNANGKWLE</sequence>
<dbReference type="SMART" id="SM00523">
    <property type="entry name" value="DWA"/>
    <property type="match status" value="1"/>
</dbReference>
<dbReference type="InterPro" id="IPR011993">
    <property type="entry name" value="PH-like_dom_sf"/>
</dbReference>
<dbReference type="PANTHER" id="PTHR22829:SF6">
    <property type="entry name" value="PHOSPHATIDYLINOSITOL 3,4,5-TRISPHOSPHATE-DEPENDENT RAC EXCHANGER 1 PROTEIN"/>
    <property type="match status" value="1"/>
</dbReference>
<dbReference type="Gene3D" id="2.30.29.30">
    <property type="entry name" value="Pleckstrin-homology domain (PH domain)/Phosphotyrosine-binding domain (PTB)"/>
    <property type="match status" value="1"/>
</dbReference>
<keyword evidence="7" id="KW-1185">Reference proteome</keyword>
<dbReference type="PANTHER" id="PTHR22829">
    <property type="entry name" value="DEP DOMAIN PROTEIN"/>
    <property type="match status" value="1"/>
</dbReference>
<proteinExistence type="predicted"/>
<dbReference type="GO" id="GO:0005085">
    <property type="term" value="F:guanyl-nucleotide exchange factor activity"/>
    <property type="evidence" value="ECO:0007669"/>
    <property type="project" value="TreeGrafter"/>
</dbReference>
<name>A0AA41MHJ0_SCICA</name>
<evidence type="ECO:0000256" key="3">
    <source>
        <dbReference type="ARBA" id="ARBA00023163"/>
    </source>
</evidence>
<dbReference type="Pfam" id="PF22697">
    <property type="entry name" value="SOS1_NGEF_PH"/>
    <property type="match status" value="1"/>
</dbReference>
<dbReference type="Proteomes" id="UP001166674">
    <property type="component" value="Unassembled WGS sequence"/>
</dbReference>
<dbReference type="InterPro" id="IPR036578">
    <property type="entry name" value="SMAD_MH1_sf"/>
</dbReference>
<dbReference type="GO" id="GO:0005096">
    <property type="term" value="F:GTPase activator activity"/>
    <property type="evidence" value="ECO:0007669"/>
    <property type="project" value="TreeGrafter"/>
</dbReference>
<dbReference type="PROSITE" id="PS51075">
    <property type="entry name" value="MH1"/>
    <property type="match status" value="1"/>
</dbReference>
<evidence type="ECO:0000256" key="2">
    <source>
        <dbReference type="ARBA" id="ARBA00023015"/>
    </source>
</evidence>
<evidence type="ECO:0000313" key="6">
    <source>
        <dbReference type="EMBL" id="MBZ3872001.1"/>
    </source>
</evidence>
<dbReference type="EMBL" id="JAATJV010180765">
    <property type="protein sequence ID" value="MBZ3872001.1"/>
    <property type="molecule type" value="Genomic_DNA"/>
</dbReference>
<dbReference type="AlphaFoldDB" id="A0AA41MHJ0"/>
<evidence type="ECO:0000256" key="1">
    <source>
        <dbReference type="ARBA" id="ARBA00004123"/>
    </source>
</evidence>
<dbReference type="GO" id="GO:0005886">
    <property type="term" value="C:plasma membrane"/>
    <property type="evidence" value="ECO:0007669"/>
    <property type="project" value="TreeGrafter"/>
</dbReference>
<dbReference type="InterPro" id="IPR055251">
    <property type="entry name" value="SOS1_NGEF_PH"/>
</dbReference>
<dbReference type="InterPro" id="IPR003619">
    <property type="entry name" value="MAD_homology1_Dwarfin-type"/>
</dbReference>
<evidence type="ECO:0000256" key="4">
    <source>
        <dbReference type="ARBA" id="ARBA00023242"/>
    </source>
</evidence>
<accession>A0AA41MHJ0</accession>
<reference evidence="6" key="1">
    <citation type="submission" date="2020-03" db="EMBL/GenBank/DDBJ databases">
        <title>Studies in the Genomics of Life Span.</title>
        <authorList>
            <person name="Glass D."/>
        </authorList>
    </citation>
    <scope>NUCLEOTIDE SEQUENCE</scope>
    <source>
        <strain evidence="6">SUZIE</strain>
        <tissue evidence="6">Muscle</tissue>
    </source>
</reference>